<reference evidence="1" key="1">
    <citation type="journal article" date="2023" name="bioRxiv">
        <title>Improved chromosome-level genome assembly for marigold (Tagetes erecta).</title>
        <authorList>
            <person name="Jiang F."/>
            <person name="Yuan L."/>
            <person name="Wang S."/>
            <person name="Wang H."/>
            <person name="Xu D."/>
            <person name="Wang A."/>
            <person name="Fan W."/>
        </authorList>
    </citation>
    <scope>NUCLEOTIDE SEQUENCE</scope>
    <source>
        <strain evidence="1">WSJ</strain>
        <tissue evidence="1">Leaf</tissue>
    </source>
</reference>
<dbReference type="AlphaFoldDB" id="A0AAD8PCS0"/>
<dbReference type="EMBL" id="JAUHHV010000001">
    <property type="protein sequence ID" value="KAK1441407.1"/>
    <property type="molecule type" value="Genomic_DNA"/>
</dbReference>
<protein>
    <submittedName>
        <fullName evidence="1">Uncharacterized protein</fullName>
    </submittedName>
</protein>
<gene>
    <name evidence="1" type="ORF">QVD17_07276</name>
</gene>
<evidence type="ECO:0000313" key="1">
    <source>
        <dbReference type="EMBL" id="KAK1441407.1"/>
    </source>
</evidence>
<sequence>MVCQISDPCDVPLRFTGAEEHDDVGGGRRRRGRCQLQLLWWRRSFIEVGCGCGCGCGGGGGGGGSGDGDGDADGGLIL</sequence>
<proteinExistence type="predicted"/>
<keyword evidence="2" id="KW-1185">Reference proteome</keyword>
<accession>A0AAD8PCS0</accession>
<dbReference type="Proteomes" id="UP001229421">
    <property type="component" value="Unassembled WGS sequence"/>
</dbReference>
<comment type="caution">
    <text evidence="1">The sequence shown here is derived from an EMBL/GenBank/DDBJ whole genome shotgun (WGS) entry which is preliminary data.</text>
</comment>
<evidence type="ECO:0000313" key="2">
    <source>
        <dbReference type="Proteomes" id="UP001229421"/>
    </source>
</evidence>
<name>A0AAD8PCS0_TARER</name>
<organism evidence="1 2">
    <name type="scientific">Tagetes erecta</name>
    <name type="common">African marigold</name>
    <dbReference type="NCBI Taxonomy" id="13708"/>
    <lineage>
        <taxon>Eukaryota</taxon>
        <taxon>Viridiplantae</taxon>
        <taxon>Streptophyta</taxon>
        <taxon>Embryophyta</taxon>
        <taxon>Tracheophyta</taxon>
        <taxon>Spermatophyta</taxon>
        <taxon>Magnoliopsida</taxon>
        <taxon>eudicotyledons</taxon>
        <taxon>Gunneridae</taxon>
        <taxon>Pentapetalae</taxon>
        <taxon>asterids</taxon>
        <taxon>campanulids</taxon>
        <taxon>Asterales</taxon>
        <taxon>Asteraceae</taxon>
        <taxon>Asteroideae</taxon>
        <taxon>Heliantheae alliance</taxon>
        <taxon>Tageteae</taxon>
        <taxon>Tagetes</taxon>
    </lineage>
</organism>